<dbReference type="Proteomes" id="UP001138961">
    <property type="component" value="Unassembled WGS sequence"/>
</dbReference>
<feature type="transmembrane region" description="Helical" evidence="2">
    <location>
        <begin position="193"/>
        <end position="211"/>
    </location>
</feature>
<evidence type="ECO:0000256" key="1">
    <source>
        <dbReference type="SAM" id="MobiDB-lite"/>
    </source>
</evidence>
<gene>
    <name evidence="3" type="ORF">LGQ03_15825</name>
</gene>
<accession>A0ABS8BZ17</accession>
<dbReference type="PANTHER" id="PTHR38592">
    <property type="entry name" value="BLL4819 PROTEIN"/>
    <property type="match status" value="1"/>
</dbReference>
<proteinExistence type="predicted"/>
<comment type="caution">
    <text evidence="3">The sequence shown here is derived from an EMBL/GenBank/DDBJ whole genome shotgun (WGS) entry which is preliminary data.</text>
</comment>
<dbReference type="EMBL" id="JAJATZ010000011">
    <property type="protein sequence ID" value="MCB5200706.1"/>
    <property type="molecule type" value="Genomic_DNA"/>
</dbReference>
<organism evidence="3 4">
    <name type="scientific">Loktanella gaetbuli</name>
    <dbReference type="NCBI Taxonomy" id="2881335"/>
    <lineage>
        <taxon>Bacteria</taxon>
        <taxon>Pseudomonadati</taxon>
        <taxon>Pseudomonadota</taxon>
        <taxon>Alphaproteobacteria</taxon>
        <taxon>Rhodobacterales</taxon>
        <taxon>Roseobacteraceae</taxon>
        <taxon>Loktanella</taxon>
    </lineage>
</organism>
<protein>
    <submittedName>
        <fullName evidence="3">OpgC domain-containing protein</fullName>
    </submittedName>
</protein>
<reference evidence="3" key="1">
    <citation type="submission" date="2021-10" db="EMBL/GenBank/DDBJ databases">
        <title>Loktanella gaetbuli sp. nov., isolated from a tidal flat.</title>
        <authorList>
            <person name="Park S."/>
            <person name="Yoon J.-H."/>
        </authorList>
    </citation>
    <scope>NUCLEOTIDE SEQUENCE</scope>
    <source>
        <strain evidence="3">TSTF-M6</strain>
    </source>
</reference>
<keyword evidence="2" id="KW-0472">Membrane</keyword>
<feature type="transmembrane region" description="Helical" evidence="2">
    <location>
        <begin position="168"/>
        <end position="186"/>
    </location>
</feature>
<feature type="transmembrane region" description="Helical" evidence="2">
    <location>
        <begin position="365"/>
        <end position="384"/>
    </location>
</feature>
<sequence>MAQSPARPDRPPVSRPTGVVAPPVSRDPRIDAFRGLALVMILIDHMPGNPWEAVTVRNIGFSDAAEAFFVMSGIAAGIAYSPAVDRWLHGEARLWDGMAPMWRRAWTLYCVQLVLTIVAIGMFSWSAGVFFRGEFREMHNLAAIYENTGAALIGLPIMTYQIGYVNILPSYIVLMIAAPFILMAGLRKPWWTLAAAILLWGFAGANGWNIPNYPGNGVWFLGPLTWQLIFTIGLLIGIRHRQGKRLVPVSRGLFAVTLAFVLFAFAWRHIPDLAAFMNHKMAQLRDLGAPANFTSHNKPMLAAPRLLHILALAYVLSCLPVVTRLCAHPVADPLRLLGRHGLLVFGLGTVLSLAGQILLRVEADVAWLPWLLPVVGVLISYASARLADALAGRKQPQRAIAVAQQMQPPRAA</sequence>
<feature type="transmembrane region" description="Helical" evidence="2">
    <location>
        <begin position="339"/>
        <end position="359"/>
    </location>
</feature>
<dbReference type="RefSeq" id="WP_226749180.1">
    <property type="nucleotide sequence ID" value="NZ_JAJATZ010000011.1"/>
</dbReference>
<feature type="transmembrane region" description="Helical" evidence="2">
    <location>
        <begin position="306"/>
        <end position="327"/>
    </location>
</feature>
<feature type="region of interest" description="Disordered" evidence="1">
    <location>
        <begin position="1"/>
        <end position="22"/>
    </location>
</feature>
<dbReference type="InterPro" id="IPR014550">
    <property type="entry name" value="UCP028704_OpgC"/>
</dbReference>
<feature type="transmembrane region" description="Helical" evidence="2">
    <location>
        <begin position="104"/>
        <end position="131"/>
    </location>
</feature>
<dbReference type="PIRSF" id="PIRSF028704">
    <property type="entry name" value="UPC028704"/>
    <property type="match status" value="1"/>
</dbReference>
<feature type="transmembrane region" description="Helical" evidence="2">
    <location>
        <begin position="250"/>
        <end position="270"/>
    </location>
</feature>
<dbReference type="Pfam" id="PF10129">
    <property type="entry name" value="OpgC_C"/>
    <property type="match status" value="1"/>
</dbReference>
<keyword evidence="2" id="KW-1133">Transmembrane helix</keyword>
<name>A0ABS8BZ17_9RHOB</name>
<feature type="transmembrane region" description="Helical" evidence="2">
    <location>
        <begin position="217"/>
        <end position="238"/>
    </location>
</feature>
<evidence type="ECO:0000256" key="2">
    <source>
        <dbReference type="SAM" id="Phobius"/>
    </source>
</evidence>
<keyword evidence="2" id="KW-0812">Transmembrane</keyword>
<evidence type="ECO:0000313" key="3">
    <source>
        <dbReference type="EMBL" id="MCB5200706.1"/>
    </source>
</evidence>
<dbReference type="PANTHER" id="PTHR38592:SF3">
    <property type="entry name" value="BLL4819 PROTEIN"/>
    <property type="match status" value="1"/>
</dbReference>
<keyword evidence="4" id="KW-1185">Reference proteome</keyword>
<evidence type="ECO:0000313" key="4">
    <source>
        <dbReference type="Proteomes" id="UP001138961"/>
    </source>
</evidence>